<sequence length="42" mass="4719">MRVHEGFEPMISTTCGLKITFKSDLLSFYFLSCGSVVLHIPI</sequence>
<proteinExistence type="predicted"/>
<accession>A0A0A9AF39</accession>
<reference evidence="1" key="1">
    <citation type="submission" date="2014-09" db="EMBL/GenBank/DDBJ databases">
        <authorList>
            <person name="Magalhaes I.L.F."/>
            <person name="Oliveira U."/>
            <person name="Santos F.R."/>
            <person name="Vidigal T.H.D.A."/>
            <person name="Brescovit A.D."/>
            <person name="Santos A.J."/>
        </authorList>
    </citation>
    <scope>NUCLEOTIDE SEQUENCE</scope>
    <source>
        <tissue evidence="1">Shoot tissue taken approximately 20 cm above the soil surface</tissue>
    </source>
</reference>
<organism evidence="1">
    <name type="scientific">Arundo donax</name>
    <name type="common">Giant reed</name>
    <name type="synonym">Donax arundinaceus</name>
    <dbReference type="NCBI Taxonomy" id="35708"/>
    <lineage>
        <taxon>Eukaryota</taxon>
        <taxon>Viridiplantae</taxon>
        <taxon>Streptophyta</taxon>
        <taxon>Embryophyta</taxon>
        <taxon>Tracheophyta</taxon>
        <taxon>Spermatophyta</taxon>
        <taxon>Magnoliopsida</taxon>
        <taxon>Liliopsida</taxon>
        <taxon>Poales</taxon>
        <taxon>Poaceae</taxon>
        <taxon>PACMAD clade</taxon>
        <taxon>Arundinoideae</taxon>
        <taxon>Arundineae</taxon>
        <taxon>Arundo</taxon>
    </lineage>
</organism>
<dbReference type="EMBL" id="GBRH01247616">
    <property type="protein sequence ID" value="JAD50279.1"/>
    <property type="molecule type" value="Transcribed_RNA"/>
</dbReference>
<reference evidence="1" key="2">
    <citation type="journal article" date="2015" name="Data Brief">
        <title>Shoot transcriptome of the giant reed, Arundo donax.</title>
        <authorList>
            <person name="Barrero R.A."/>
            <person name="Guerrero F.D."/>
            <person name="Moolhuijzen P."/>
            <person name="Goolsby J.A."/>
            <person name="Tidwell J."/>
            <person name="Bellgard S.E."/>
            <person name="Bellgard M.I."/>
        </authorList>
    </citation>
    <scope>NUCLEOTIDE SEQUENCE</scope>
    <source>
        <tissue evidence="1">Shoot tissue taken approximately 20 cm above the soil surface</tissue>
    </source>
</reference>
<protein>
    <submittedName>
        <fullName evidence="1">Uncharacterized protein</fullName>
    </submittedName>
</protein>
<name>A0A0A9AF39_ARUDO</name>
<evidence type="ECO:0000313" key="1">
    <source>
        <dbReference type="EMBL" id="JAD50279.1"/>
    </source>
</evidence>
<dbReference type="AlphaFoldDB" id="A0A0A9AF39"/>